<dbReference type="EMBL" id="KZ819667">
    <property type="protein sequence ID" value="PWN27760.1"/>
    <property type="molecule type" value="Genomic_DNA"/>
</dbReference>
<proteinExistence type="predicted"/>
<dbReference type="RefSeq" id="XP_025362372.1">
    <property type="nucleotide sequence ID" value="XM_025503691.1"/>
</dbReference>
<dbReference type="AlphaFoldDB" id="A0A316UR30"/>
<protein>
    <submittedName>
        <fullName evidence="2">Uncharacterized protein</fullName>
    </submittedName>
</protein>
<accession>A0A316UR30</accession>
<feature type="region of interest" description="Disordered" evidence="1">
    <location>
        <begin position="33"/>
        <end position="111"/>
    </location>
</feature>
<evidence type="ECO:0000313" key="2">
    <source>
        <dbReference type="EMBL" id="PWN27760.1"/>
    </source>
</evidence>
<dbReference type="GeneID" id="37025514"/>
<evidence type="ECO:0000313" key="3">
    <source>
        <dbReference type="Proteomes" id="UP000245884"/>
    </source>
</evidence>
<sequence length="563" mass="61420">MTQADDPVLPSLVSWPTCSAEKRLSQLAIAQHNPSTTCQCPPPHSKSAPPEGLGGHDDSSAAPPHLGGHRYNAFNLGHHGYSPPGVDAAVPTVPSHPGPSSSNGASPRPYQRRGRKKVFWSHFDYELVLKCISSRGVPTKGTLFDWTGVVSEMDKRGQKRLKSSLRSARAFHPALSADTATVALTPMHYLFPLLREVVNVAGTFAASIMCRRLADEALEAADAGNTDARDLTPELGKAANNEQKAFDDWAAEKAGSRWDLGQDDFECSQTSYRIAREAWASARRPIATYAASPVSGPSSGPPKVLALGRFSSPANAINVWSELMFALIAIDALRASWHCFEAAAGCYAFSNWRGDWHLDVETRVGSAVAGLARKQGSEDTVDDDSDDENDEKDTHALFNDIMELFAQATRIVLPAEAGLASDKESLAFFVRHTKADWVWAYIDKNGKMRYETYSSAQLLAMLEGREDPPEGSTILDALARGEARRQLQRTASGFSPSPQRHTGFKAVPDWLAAFSNVAVAASTAMVPKWTLKMITRHDSAKRHAMSFKVEDEGDEELKYCKTY</sequence>
<gene>
    <name evidence="2" type="ORF">BDZ90DRAFT_171290</name>
</gene>
<dbReference type="Proteomes" id="UP000245884">
    <property type="component" value="Unassembled WGS sequence"/>
</dbReference>
<keyword evidence="3" id="KW-1185">Reference proteome</keyword>
<evidence type="ECO:0000256" key="1">
    <source>
        <dbReference type="SAM" id="MobiDB-lite"/>
    </source>
</evidence>
<name>A0A316UR30_9BASI</name>
<organism evidence="2 3">
    <name type="scientific">Jaminaea rosea</name>
    <dbReference type="NCBI Taxonomy" id="1569628"/>
    <lineage>
        <taxon>Eukaryota</taxon>
        <taxon>Fungi</taxon>
        <taxon>Dikarya</taxon>
        <taxon>Basidiomycota</taxon>
        <taxon>Ustilaginomycotina</taxon>
        <taxon>Exobasidiomycetes</taxon>
        <taxon>Microstromatales</taxon>
        <taxon>Microstromatales incertae sedis</taxon>
        <taxon>Jaminaea</taxon>
    </lineage>
</organism>
<reference evidence="2 3" key="1">
    <citation type="journal article" date="2018" name="Mol. Biol. Evol.">
        <title>Broad Genomic Sampling Reveals a Smut Pathogenic Ancestry of the Fungal Clade Ustilaginomycotina.</title>
        <authorList>
            <person name="Kijpornyongpan T."/>
            <person name="Mondo S.J."/>
            <person name="Barry K."/>
            <person name="Sandor L."/>
            <person name="Lee J."/>
            <person name="Lipzen A."/>
            <person name="Pangilinan J."/>
            <person name="LaButti K."/>
            <person name="Hainaut M."/>
            <person name="Henrissat B."/>
            <person name="Grigoriev I.V."/>
            <person name="Spatafora J.W."/>
            <person name="Aime M.C."/>
        </authorList>
    </citation>
    <scope>NUCLEOTIDE SEQUENCE [LARGE SCALE GENOMIC DNA]</scope>
    <source>
        <strain evidence="2 3">MCA 5214</strain>
    </source>
</reference>